<keyword evidence="3" id="KW-1185">Reference proteome</keyword>
<name>A0AAV4FQM2_9GAST</name>
<evidence type="ECO:0000256" key="1">
    <source>
        <dbReference type="SAM" id="MobiDB-lite"/>
    </source>
</evidence>
<proteinExistence type="predicted"/>
<evidence type="ECO:0000313" key="3">
    <source>
        <dbReference type="Proteomes" id="UP000762676"/>
    </source>
</evidence>
<feature type="compositionally biased region" description="Basic and acidic residues" evidence="1">
    <location>
        <begin position="102"/>
        <end position="116"/>
    </location>
</feature>
<dbReference type="AlphaFoldDB" id="A0AAV4FQM2"/>
<dbReference type="EMBL" id="BMAT01011575">
    <property type="protein sequence ID" value="GFR75206.1"/>
    <property type="molecule type" value="Genomic_DNA"/>
</dbReference>
<feature type="region of interest" description="Disordered" evidence="1">
    <location>
        <begin position="43"/>
        <end position="66"/>
    </location>
</feature>
<gene>
    <name evidence="2" type="ORF">ElyMa_005772300</name>
</gene>
<evidence type="ECO:0000313" key="2">
    <source>
        <dbReference type="EMBL" id="GFR75206.1"/>
    </source>
</evidence>
<organism evidence="2 3">
    <name type="scientific">Elysia marginata</name>
    <dbReference type="NCBI Taxonomy" id="1093978"/>
    <lineage>
        <taxon>Eukaryota</taxon>
        <taxon>Metazoa</taxon>
        <taxon>Spiralia</taxon>
        <taxon>Lophotrochozoa</taxon>
        <taxon>Mollusca</taxon>
        <taxon>Gastropoda</taxon>
        <taxon>Heterobranchia</taxon>
        <taxon>Euthyneura</taxon>
        <taxon>Panpulmonata</taxon>
        <taxon>Sacoglossa</taxon>
        <taxon>Placobranchoidea</taxon>
        <taxon>Plakobranchidae</taxon>
        <taxon>Elysia</taxon>
    </lineage>
</organism>
<accession>A0AAV4FQM2</accession>
<protein>
    <submittedName>
        <fullName evidence="2">Uncharacterized protein</fullName>
    </submittedName>
</protein>
<dbReference type="Proteomes" id="UP000762676">
    <property type="component" value="Unassembled WGS sequence"/>
</dbReference>
<reference evidence="2 3" key="1">
    <citation type="journal article" date="2021" name="Elife">
        <title>Chloroplast acquisition without the gene transfer in kleptoplastic sea slugs, Plakobranchus ocellatus.</title>
        <authorList>
            <person name="Maeda T."/>
            <person name="Takahashi S."/>
            <person name="Yoshida T."/>
            <person name="Shimamura S."/>
            <person name="Takaki Y."/>
            <person name="Nagai Y."/>
            <person name="Toyoda A."/>
            <person name="Suzuki Y."/>
            <person name="Arimoto A."/>
            <person name="Ishii H."/>
            <person name="Satoh N."/>
            <person name="Nishiyama T."/>
            <person name="Hasebe M."/>
            <person name="Maruyama T."/>
            <person name="Minagawa J."/>
            <person name="Obokata J."/>
            <person name="Shigenobu S."/>
        </authorList>
    </citation>
    <scope>NUCLEOTIDE SEQUENCE [LARGE SCALE GENOMIC DNA]</scope>
</reference>
<feature type="region of interest" description="Disordered" evidence="1">
    <location>
        <begin position="81"/>
        <end position="130"/>
    </location>
</feature>
<comment type="caution">
    <text evidence="2">The sequence shown here is derived from an EMBL/GenBank/DDBJ whole genome shotgun (WGS) entry which is preliminary data.</text>
</comment>
<sequence>MCLFSFLTLVFTNNRLPEDTTNESATAGSAPEPVIDTNTVQVSVDSEQAAGEKGDNSHQAGDKNLAPIPVDEAAPQELLPVTGAKAEEDGVVRPKNVSGFEEEQHTVAVKREQSERRRARRTGADSEDPTDECCCCLCMCVLFECI</sequence>